<accession>A0A0J0XH55</accession>
<dbReference type="AlphaFoldDB" id="A0A0J0XH55"/>
<evidence type="ECO:0000313" key="1">
    <source>
        <dbReference type="EMBL" id="KLT40415.1"/>
    </source>
</evidence>
<gene>
    <name evidence="1" type="ORF">CC85DRAFT_287519</name>
</gene>
<proteinExistence type="predicted"/>
<dbReference type="EMBL" id="KQ087235">
    <property type="protein sequence ID" value="KLT40415.1"/>
    <property type="molecule type" value="Genomic_DNA"/>
</dbReference>
<dbReference type="Proteomes" id="UP000053611">
    <property type="component" value="Unassembled WGS sequence"/>
</dbReference>
<reference evidence="1 2" key="1">
    <citation type="submission" date="2015-03" db="EMBL/GenBank/DDBJ databases">
        <title>Genomics and transcriptomics of the oil-accumulating basidiomycete yeast T. oleaginosus allow insights into substrate utilization and the diverse evolutionary trajectories of mating systems in fungi.</title>
        <authorList>
            <consortium name="DOE Joint Genome Institute"/>
            <person name="Kourist R."/>
            <person name="Kracht O."/>
            <person name="Bracharz F."/>
            <person name="Lipzen A."/>
            <person name="Nolan M."/>
            <person name="Ohm R."/>
            <person name="Grigoriev I."/>
            <person name="Sun S."/>
            <person name="Heitman J."/>
            <person name="Bruck T."/>
            <person name="Nowrousian M."/>
        </authorList>
    </citation>
    <scope>NUCLEOTIDE SEQUENCE [LARGE SCALE GENOMIC DNA]</scope>
    <source>
        <strain evidence="1 2">IBC0246</strain>
    </source>
</reference>
<name>A0A0J0XH55_9TREE</name>
<protein>
    <submittedName>
        <fullName evidence="1">Uncharacterized protein</fullName>
    </submittedName>
</protein>
<keyword evidence="2" id="KW-1185">Reference proteome</keyword>
<sequence>MSRATARAGINVVLVTHATTFVEDAAAQARRKRARRACAGAGRQQPQVVHCSSSVVEPCAFFRCLVYVAVV</sequence>
<organism evidence="1 2">
    <name type="scientific">Cutaneotrichosporon oleaginosum</name>
    <dbReference type="NCBI Taxonomy" id="879819"/>
    <lineage>
        <taxon>Eukaryota</taxon>
        <taxon>Fungi</taxon>
        <taxon>Dikarya</taxon>
        <taxon>Basidiomycota</taxon>
        <taxon>Agaricomycotina</taxon>
        <taxon>Tremellomycetes</taxon>
        <taxon>Trichosporonales</taxon>
        <taxon>Trichosporonaceae</taxon>
        <taxon>Cutaneotrichosporon</taxon>
    </lineage>
</organism>
<evidence type="ECO:0000313" key="2">
    <source>
        <dbReference type="Proteomes" id="UP000053611"/>
    </source>
</evidence>